<sequence>MSFAFKIDKALKANLYKICRLCGIDRDEKFEILDAEDTDEQQPLDCDGELKLHQKIIQCIGITVCKDDKMPQSACGLCVDKINDFYEFREMCYATDVQTRKLLGLKGESQKKIVNPDVKPIIDIKEETIGKRGRKRKPEEPIVRLEATEVKRETNPVGNITKKQRLNEPPIETKKKGKLGKQVDKTLKPKEEIKEEPVEAEKPSTANSNITKFRQTCNICSERFGSKLKLDQHVAANHLPNIPRYYCTACNETIKKTNDIKSHQLWHKLSKTPYMCGHCGQLLTSSYMYSRHLRDHTVEIPPNLWILDRECPQCHQTFLTNYLYNTHPCAVRTKKCAGCNRQLRNELEYQRHAAHCAKVYLNYSKHIPAAAVAAESTIRIKNENDVEAAAAEALVRTVGITLDMAPIVSLTRISTPEILAASQGKDLVDYTSENAAGLAEEGKTPGKKSTKKGVSRKDLKRVDDLLKSTLDALVSIKHEPEVHVEVEGETPAPSATTANKEDETAVGDDDRFNQNDDFHHAVDDDDDDDEDDDDDDDGDENNVSAASSTIGIKQEQVEDGVSPNAIHVKQEVVDVDNDNPAPATKMPSDINEHPQEASTQPTEAEAPLDKESNSNILKPIKQERLDETDEDDDGNKQTIAKRYLPGVDFGDTAACEKESADVGVGEATAPVTLQTTAVEEEIEDVKPNKAELDRLFQITSVSCGVQMEHEQENETDNDTDCSTEDTISARESVSQEPTKTDTVSNVVKRKSVKTSSKVGKHKSNDQKSQSTRSAKAFKSTSGINKPNISGVAESNTSELSNIQIKPEPVDAGYEDQEKDVDVADVEITNTHIMANALPNGMRRSNGEESQYTDGDNTDTSDNEETDDDEDDEEEGDGNDDWVGIKQEMKNANISKAHNDDDDDRNDLSSCSIEGNKTPENHALCELDKPTTSTLTTEDRQNSPPPFIITGVYCQAEDGENGINNAKPTLPKEADVQYSLGVLEPPPAEVPTLKIANILSGCSVSFNDLSKNDDLLTVNVPATWTDEPMDVGEETEGGTIDTTVPTDSLHTTIAQQSAVEAMDIPPAVETMCLEINQGKEMLLNAQPFLDGSAETLTAIDTTQMLLSSNVPIGEDVPLQSSAATFNAANAGLVEEAQNMLNQEVVEAQANQRLTLESATTQSLTLTEPTQNIEETENLMNESVAETQRQERQATAEIGDNVLLRRNDVEYSSGSSSSNSRAGRTSQSIVFNNPFLLDDSNINEIAENHNNANIERELQDDIGGATTAANASESSENVIPRQGDAEAIRLNMNDVT</sequence>
<feature type="binding site" evidence="8">
    <location>
        <position position="78"/>
    </location>
    <ligand>
        <name>Zn(2+)</name>
        <dbReference type="ChEBI" id="CHEBI:29105"/>
    </ligand>
</feature>
<feature type="region of interest" description="Disordered" evidence="9">
    <location>
        <begin position="834"/>
        <end position="881"/>
    </location>
</feature>
<evidence type="ECO:0000256" key="1">
    <source>
        <dbReference type="ARBA" id="ARBA00004123"/>
    </source>
</evidence>
<evidence type="ECO:0000256" key="5">
    <source>
        <dbReference type="ARBA" id="ARBA00022833"/>
    </source>
</evidence>
<keyword evidence="3" id="KW-0677">Repeat</keyword>
<feature type="compositionally biased region" description="Polar residues" evidence="9">
    <location>
        <begin position="766"/>
        <end position="803"/>
    </location>
</feature>
<keyword evidence="4 7" id="KW-0863">Zinc-finger</keyword>
<feature type="compositionally biased region" description="Acidic residues" evidence="9">
    <location>
        <begin position="855"/>
        <end position="879"/>
    </location>
</feature>
<dbReference type="PROSITE" id="PS51915">
    <property type="entry name" value="ZAD"/>
    <property type="match status" value="1"/>
</dbReference>
<feature type="binding site" evidence="8">
    <location>
        <position position="19"/>
    </location>
    <ligand>
        <name>Zn(2+)</name>
        <dbReference type="ChEBI" id="CHEBI:29105"/>
    </ligand>
</feature>
<evidence type="ECO:0000313" key="13">
    <source>
        <dbReference type="Proteomes" id="UP000606786"/>
    </source>
</evidence>
<accession>A0A811U792</accession>
<dbReference type="InterPro" id="IPR012934">
    <property type="entry name" value="Znf_AD"/>
</dbReference>
<keyword evidence="5 8" id="KW-0862">Zinc</keyword>
<dbReference type="SMART" id="SM00355">
    <property type="entry name" value="ZnF_C2H2"/>
    <property type="match status" value="4"/>
</dbReference>
<comment type="caution">
    <text evidence="12">The sequence shown here is derived from an EMBL/GenBank/DDBJ whole genome shotgun (WGS) entry which is preliminary data.</text>
</comment>
<dbReference type="SMART" id="SM00868">
    <property type="entry name" value="zf-AD"/>
    <property type="match status" value="1"/>
</dbReference>
<feature type="region of interest" description="Disordered" evidence="9">
    <location>
        <begin position="706"/>
        <end position="820"/>
    </location>
</feature>
<feature type="region of interest" description="Disordered" evidence="9">
    <location>
        <begin position="436"/>
        <end position="455"/>
    </location>
</feature>
<dbReference type="InterPro" id="IPR013087">
    <property type="entry name" value="Znf_C2H2_type"/>
</dbReference>
<evidence type="ECO:0000256" key="4">
    <source>
        <dbReference type="ARBA" id="ARBA00022771"/>
    </source>
</evidence>
<dbReference type="Proteomes" id="UP000606786">
    <property type="component" value="Unassembled WGS sequence"/>
</dbReference>
<keyword evidence="6" id="KW-0539">Nucleus</keyword>
<feature type="domain" description="C2H2-type" evidence="10">
    <location>
        <begin position="245"/>
        <end position="272"/>
    </location>
</feature>
<feature type="domain" description="C2H2-type" evidence="10">
    <location>
        <begin position="274"/>
        <end position="301"/>
    </location>
</feature>
<feature type="compositionally biased region" description="Basic and acidic residues" evidence="9">
    <location>
        <begin position="499"/>
        <end position="522"/>
    </location>
</feature>
<dbReference type="InterPro" id="IPR050888">
    <property type="entry name" value="ZnF_C2H2-type_TF"/>
</dbReference>
<protein>
    <submittedName>
        <fullName evidence="12">(Mediterranean fruit fly) hypothetical protein</fullName>
    </submittedName>
</protein>
<evidence type="ECO:0000256" key="9">
    <source>
        <dbReference type="SAM" id="MobiDB-lite"/>
    </source>
</evidence>
<feature type="domain" description="ZAD" evidence="11">
    <location>
        <begin position="17"/>
        <end position="102"/>
    </location>
</feature>
<feature type="compositionally biased region" description="Polar residues" evidence="9">
    <location>
        <begin position="724"/>
        <end position="742"/>
    </location>
</feature>
<evidence type="ECO:0000256" key="8">
    <source>
        <dbReference type="PROSITE-ProRule" id="PRU01263"/>
    </source>
</evidence>
<evidence type="ECO:0000256" key="3">
    <source>
        <dbReference type="ARBA" id="ARBA00022737"/>
    </source>
</evidence>
<dbReference type="Pfam" id="PF07776">
    <property type="entry name" value="zf-AD"/>
    <property type="match status" value="1"/>
</dbReference>
<keyword evidence="2 8" id="KW-0479">Metal-binding</keyword>
<dbReference type="PROSITE" id="PS00028">
    <property type="entry name" value="ZINC_FINGER_C2H2_1"/>
    <property type="match status" value="3"/>
</dbReference>
<organism evidence="12 13">
    <name type="scientific">Ceratitis capitata</name>
    <name type="common">Mediterranean fruit fly</name>
    <name type="synonym">Tephritis capitata</name>
    <dbReference type="NCBI Taxonomy" id="7213"/>
    <lineage>
        <taxon>Eukaryota</taxon>
        <taxon>Metazoa</taxon>
        <taxon>Ecdysozoa</taxon>
        <taxon>Arthropoda</taxon>
        <taxon>Hexapoda</taxon>
        <taxon>Insecta</taxon>
        <taxon>Pterygota</taxon>
        <taxon>Neoptera</taxon>
        <taxon>Endopterygota</taxon>
        <taxon>Diptera</taxon>
        <taxon>Brachycera</taxon>
        <taxon>Muscomorpha</taxon>
        <taxon>Tephritoidea</taxon>
        <taxon>Tephritidae</taxon>
        <taxon>Ceratitis</taxon>
        <taxon>Ceratitis</taxon>
    </lineage>
</organism>
<gene>
    <name evidence="12" type="ORF">CCAP1982_LOCUS3462</name>
</gene>
<dbReference type="EMBL" id="CAJHJT010000001">
    <property type="protein sequence ID" value="CAD6994729.1"/>
    <property type="molecule type" value="Genomic_DNA"/>
</dbReference>
<feature type="compositionally biased region" description="Acidic residues" evidence="9">
    <location>
        <begin position="523"/>
        <end position="540"/>
    </location>
</feature>
<keyword evidence="13" id="KW-1185">Reference proteome</keyword>
<dbReference type="GO" id="GO:0008270">
    <property type="term" value="F:zinc ion binding"/>
    <property type="evidence" value="ECO:0007669"/>
    <property type="project" value="UniProtKB-UniRule"/>
</dbReference>
<evidence type="ECO:0000256" key="6">
    <source>
        <dbReference type="ARBA" id="ARBA00023242"/>
    </source>
</evidence>
<dbReference type="SUPFAM" id="SSF57716">
    <property type="entry name" value="Glucocorticoid receptor-like (DNA-binding domain)"/>
    <property type="match status" value="1"/>
</dbReference>
<reference evidence="12" key="1">
    <citation type="submission" date="2020-11" db="EMBL/GenBank/DDBJ databases">
        <authorList>
            <person name="Whitehead M."/>
        </authorList>
    </citation>
    <scope>NUCLEOTIDE SEQUENCE</scope>
    <source>
        <strain evidence="12">EGII</strain>
    </source>
</reference>
<dbReference type="PANTHER" id="PTHR24406">
    <property type="entry name" value="TRANSCRIPTIONAL REPRESSOR CTCFL-RELATED"/>
    <property type="match status" value="1"/>
</dbReference>
<feature type="compositionally biased region" description="Acidic residues" evidence="9">
    <location>
        <begin position="713"/>
        <end position="723"/>
    </location>
</feature>
<dbReference type="Gene3D" id="3.40.1800.20">
    <property type="match status" value="1"/>
</dbReference>
<proteinExistence type="predicted"/>
<feature type="region of interest" description="Disordered" evidence="9">
    <location>
        <begin position="893"/>
        <end position="926"/>
    </location>
</feature>
<dbReference type="GO" id="GO:0005634">
    <property type="term" value="C:nucleus"/>
    <property type="evidence" value="ECO:0007669"/>
    <property type="project" value="UniProtKB-SubCell"/>
</dbReference>
<feature type="binding site" evidence="8">
    <location>
        <position position="75"/>
    </location>
    <ligand>
        <name>Zn(2+)</name>
        <dbReference type="ChEBI" id="CHEBI:29105"/>
    </ligand>
</feature>
<evidence type="ECO:0000313" key="12">
    <source>
        <dbReference type="EMBL" id="CAD6994729.1"/>
    </source>
</evidence>
<dbReference type="Gene3D" id="3.30.160.60">
    <property type="entry name" value="Classic Zinc Finger"/>
    <property type="match status" value="2"/>
</dbReference>
<feature type="compositionally biased region" description="Polar residues" evidence="9">
    <location>
        <begin position="541"/>
        <end position="551"/>
    </location>
</feature>
<dbReference type="SUPFAM" id="SSF57667">
    <property type="entry name" value="beta-beta-alpha zinc fingers"/>
    <property type="match status" value="1"/>
</dbReference>
<name>A0A811U792_CERCA</name>
<dbReference type="OrthoDB" id="7765040at2759"/>
<feature type="binding site" evidence="8">
    <location>
        <position position="22"/>
    </location>
    <ligand>
        <name>Zn(2+)</name>
        <dbReference type="ChEBI" id="CHEBI:29105"/>
    </ligand>
</feature>
<comment type="subcellular location">
    <subcellularLocation>
        <location evidence="1">Nucleus</location>
    </subcellularLocation>
</comment>
<feature type="region of interest" description="Disordered" evidence="9">
    <location>
        <begin position="481"/>
        <end position="641"/>
    </location>
</feature>
<evidence type="ECO:0000259" key="11">
    <source>
        <dbReference type="PROSITE" id="PS51915"/>
    </source>
</evidence>
<feature type="compositionally biased region" description="Basic residues" evidence="9">
    <location>
        <begin position="445"/>
        <end position="454"/>
    </location>
</feature>
<feature type="compositionally biased region" description="Basic and acidic residues" evidence="9">
    <location>
        <begin position="916"/>
        <end position="926"/>
    </location>
</feature>
<evidence type="ECO:0000256" key="7">
    <source>
        <dbReference type="PROSITE-ProRule" id="PRU00042"/>
    </source>
</evidence>
<evidence type="ECO:0000259" key="10">
    <source>
        <dbReference type="PROSITE" id="PS50157"/>
    </source>
</evidence>
<dbReference type="InterPro" id="IPR036236">
    <property type="entry name" value="Znf_C2H2_sf"/>
</dbReference>
<evidence type="ECO:0000256" key="2">
    <source>
        <dbReference type="ARBA" id="ARBA00022723"/>
    </source>
</evidence>
<dbReference type="PROSITE" id="PS50157">
    <property type="entry name" value="ZINC_FINGER_C2H2_2"/>
    <property type="match status" value="2"/>
</dbReference>